<comment type="caution">
    <text evidence="2">The sequence shown here is derived from an EMBL/GenBank/DDBJ whole genome shotgun (WGS) entry which is preliminary data.</text>
</comment>
<feature type="region of interest" description="Disordered" evidence="1">
    <location>
        <begin position="82"/>
        <end position="126"/>
    </location>
</feature>
<proteinExistence type="predicted"/>
<name>A0ABD1EHM2_HYPHA</name>
<feature type="region of interest" description="Disordered" evidence="1">
    <location>
        <begin position="1"/>
        <end position="60"/>
    </location>
</feature>
<protein>
    <submittedName>
        <fullName evidence="2">Uncharacterized protein</fullName>
    </submittedName>
</protein>
<keyword evidence="3" id="KW-1185">Reference proteome</keyword>
<sequence length="126" mass="14833">MRGIRTGPRKPIMKKDRRRPARRKGRILKEKGKKSERDRERRSSINRGRSHRVGQRRLNNNVTIFARKQLTEQHFEYAEKTNVNQYETQQGDKVASVGSSRATRSQRGNNRSHPSLIKNNRVTVRE</sequence>
<evidence type="ECO:0000256" key="1">
    <source>
        <dbReference type="SAM" id="MobiDB-lite"/>
    </source>
</evidence>
<dbReference type="EMBL" id="JBDJPC010000007">
    <property type="protein sequence ID" value="KAL1494158.1"/>
    <property type="molecule type" value="Genomic_DNA"/>
</dbReference>
<dbReference type="Proteomes" id="UP001566132">
    <property type="component" value="Unassembled WGS sequence"/>
</dbReference>
<gene>
    <name evidence="2" type="ORF">ABEB36_009802</name>
</gene>
<feature type="compositionally biased region" description="Basic and acidic residues" evidence="1">
    <location>
        <begin position="27"/>
        <end position="43"/>
    </location>
</feature>
<organism evidence="2 3">
    <name type="scientific">Hypothenemus hampei</name>
    <name type="common">Coffee berry borer</name>
    <dbReference type="NCBI Taxonomy" id="57062"/>
    <lineage>
        <taxon>Eukaryota</taxon>
        <taxon>Metazoa</taxon>
        <taxon>Ecdysozoa</taxon>
        <taxon>Arthropoda</taxon>
        <taxon>Hexapoda</taxon>
        <taxon>Insecta</taxon>
        <taxon>Pterygota</taxon>
        <taxon>Neoptera</taxon>
        <taxon>Endopterygota</taxon>
        <taxon>Coleoptera</taxon>
        <taxon>Polyphaga</taxon>
        <taxon>Cucujiformia</taxon>
        <taxon>Curculionidae</taxon>
        <taxon>Scolytinae</taxon>
        <taxon>Hypothenemus</taxon>
    </lineage>
</organism>
<evidence type="ECO:0000313" key="2">
    <source>
        <dbReference type="EMBL" id="KAL1494158.1"/>
    </source>
</evidence>
<accession>A0ABD1EHM2</accession>
<feature type="compositionally biased region" description="Basic residues" evidence="1">
    <location>
        <begin position="7"/>
        <end position="26"/>
    </location>
</feature>
<reference evidence="2 3" key="1">
    <citation type="submission" date="2024-05" db="EMBL/GenBank/DDBJ databases">
        <title>Genetic variation in Jamaican populations of the coffee berry borer (Hypothenemus hampei).</title>
        <authorList>
            <person name="Errbii M."/>
            <person name="Myrie A."/>
        </authorList>
    </citation>
    <scope>NUCLEOTIDE SEQUENCE [LARGE SCALE GENOMIC DNA]</scope>
    <source>
        <strain evidence="2">JA-Hopewell-2020-01-JO</strain>
        <tissue evidence="2">Whole body</tissue>
    </source>
</reference>
<dbReference type="AlphaFoldDB" id="A0ABD1EHM2"/>
<evidence type="ECO:0000313" key="3">
    <source>
        <dbReference type="Proteomes" id="UP001566132"/>
    </source>
</evidence>